<keyword evidence="1" id="KW-0812">Transmembrane</keyword>
<dbReference type="RefSeq" id="WP_043408721.1">
    <property type="nucleotide sequence ID" value="NZ_JPMI01000291.1"/>
</dbReference>
<dbReference type="Gene3D" id="3.30.70.1430">
    <property type="entry name" value="Multidrug efflux transporter AcrB pore domain"/>
    <property type="match status" value="2"/>
</dbReference>
<keyword evidence="1" id="KW-1133">Transmembrane helix</keyword>
<dbReference type="GO" id="GO:0005886">
    <property type="term" value="C:plasma membrane"/>
    <property type="evidence" value="ECO:0007669"/>
    <property type="project" value="TreeGrafter"/>
</dbReference>
<dbReference type="PRINTS" id="PR00702">
    <property type="entry name" value="ACRIFLAVINRP"/>
</dbReference>
<feature type="transmembrane region" description="Helical" evidence="1">
    <location>
        <begin position="459"/>
        <end position="481"/>
    </location>
</feature>
<dbReference type="SUPFAM" id="SSF82866">
    <property type="entry name" value="Multidrug efflux transporter AcrB transmembrane domain"/>
    <property type="match status" value="2"/>
</dbReference>
<feature type="transmembrane region" description="Helical" evidence="1">
    <location>
        <begin position="12"/>
        <end position="31"/>
    </location>
</feature>
<feature type="transmembrane region" description="Helical" evidence="1">
    <location>
        <begin position="885"/>
        <end position="909"/>
    </location>
</feature>
<dbReference type="PANTHER" id="PTHR32063">
    <property type="match status" value="1"/>
</dbReference>
<dbReference type="Gene3D" id="1.20.1640.10">
    <property type="entry name" value="Multidrug efflux transporter AcrB transmembrane domain"/>
    <property type="match status" value="2"/>
</dbReference>
<feature type="transmembrane region" description="Helical" evidence="1">
    <location>
        <begin position="964"/>
        <end position="981"/>
    </location>
</feature>
<dbReference type="InterPro" id="IPR027463">
    <property type="entry name" value="AcrB_DN_DC_subdom"/>
</dbReference>
<keyword evidence="1" id="KW-0472">Membrane</keyword>
<sequence>MQWLASICVRKPVFASVLILLICVVGGAGYMKLNVDRFPKVDFPVVVVNTVMRGAAPEEMEIDITEKVEEAVNTISGIDEMNSTTSEGVSTVVITFVLEKDVDVAVQEVRDRINQITYELPRDAETPLVQKFDPDAVPVIILSVQAEKPVREITEYADRVLRRRLETVPGVGQVTLIGGRKRQVNVWMDPARMRAAGVSAGQLQAALASQNMSLPGGSIETGPQRFTLRLRGRVTSVEELGNLVLRESNGHILRVKDVARVEDGEQEAETAAMRDGKSAVLLSIRKQSGENTVSLVAEVLRRVKDLTPMLPPGYSLQVVRDNSETTLTAVHAVQEHLLLGGLFAALVVLLFLGSWRSTIIAALAIPTSIIGTFAVMKYLDLNLNSISLLALALAVGIVIDDAIVVLENIHRFIHEKKLKPFPAAILATKEIGLAVLATTLSLLAVFLPVAFMGGMPGRFLSSFGLTMGASIAVSLLVSFTLTPMLCARWLGGAATSEHGGHHRKPLLERATDIVYMPMERAYERALRWVMAHRWVAVVASVVTLGSCGPLMGAVPKGFLPKSDEAQFQVSVRMPEGTSLDSTLLVTERVAREMREKIPEVTSTLVTIGEGADKTPNVAGIFVKIVNPDQRAATQDEIMNKVRNEITSKMPKAYRVSVSNAPLFGGAGTQAAVQYVVTGPEFDELGKQASILLGKLKQVPGVVDADSNLIIGKPEVSAYIDRSRAADLGVQVPDVAATLQMVVGGLDVSTYVENGNLYDVRLRAEPSARASMEDIRQLTVPSARLGSVPLSDVVNLQQEEGPSQISRMNRQRQIMLSANTAPGVSTGQIVEQFDKIIAESKLPAGYAARPAGQSREIGRTVGNFALAFGLAFIFMYLILAAQFESWIHPITILLSLPLTVPFALISLLVFKQSLDMYSMLGLLVLFGVVKKNSILQIDHTNQLRREGMNRLEAIIHGSKDRLRPILMTTLSFVAGMIPLLLSKGVGASFNQATAGVVVGGQTLSLVLTLLVTPVAYSLFDDASAWFGRKFASKRSPEETGEAEVARAYGGDTLAELRPAHDSEAA</sequence>
<feature type="transmembrane region" description="Helical" evidence="1">
    <location>
        <begin position="431"/>
        <end position="453"/>
    </location>
</feature>
<name>A0A084SJ37_9BACT</name>
<organism evidence="2 3">
    <name type="scientific">Archangium violaceum Cb vi76</name>
    <dbReference type="NCBI Taxonomy" id="1406225"/>
    <lineage>
        <taxon>Bacteria</taxon>
        <taxon>Pseudomonadati</taxon>
        <taxon>Myxococcota</taxon>
        <taxon>Myxococcia</taxon>
        <taxon>Myxococcales</taxon>
        <taxon>Cystobacterineae</taxon>
        <taxon>Archangiaceae</taxon>
        <taxon>Archangium</taxon>
    </lineage>
</organism>
<reference evidence="2 3" key="1">
    <citation type="submission" date="2014-07" db="EMBL/GenBank/DDBJ databases">
        <title>Draft Genome Sequence of Gephyronic Acid Producer, Cystobacter violaceus Strain Cb vi76.</title>
        <authorList>
            <person name="Stevens D.C."/>
            <person name="Young J."/>
            <person name="Carmichael R."/>
            <person name="Tan J."/>
            <person name="Taylor R.E."/>
        </authorList>
    </citation>
    <scope>NUCLEOTIDE SEQUENCE [LARGE SCALE GENOMIC DNA]</scope>
    <source>
        <strain evidence="2 3">Cb vi76</strain>
    </source>
</reference>
<evidence type="ECO:0000313" key="3">
    <source>
        <dbReference type="Proteomes" id="UP000028547"/>
    </source>
</evidence>
<comment type="caution">
    <text evidence="2">The sequence shown here is derived from an EMBL/GenBank/DDBJ whole genome shotgun (WGS) entry which is preliminary data.</text>
</comment>
<dbReference type="Gene3D" id="3.30.2090.10">
    <property type="entry name" value="Multidrug efflux transporter AcrB TolC docking domain, DN and DC subdomains"/>
    <property type="match status" value="2"/>
</dbReference>
<dbReference type="Gene3D" id="3.30.70.1320">
    <property type="entry name" value="Multidrug efflux transporter AcrB pore domain like"/>
    <property type="match status" value="1"/>
</dbReference>
<evidence type="ECO:0000313" key="2">
    <source>
        <dbReference type="EMBL" id="KFA88472.1"/>
    </source>
</evidence>
<dbReference type="SUPFAM" id="SSF82714">
    <property type="entry name" value="Multidrug efflux transporter AcrB TolC docking domain, DN and DC subdomains"/>
    <property type="match status" value="2"/>
</dbReference>
<evidence type="ECO:0000256" key="1">
    <source>
        <dbReference type="SAM" id="Phobius"/>
    </source>
</evidence>
<protein>
    <submittedName>
        <fullName evidence="2">RND transporter</fullName>
    </submittedName>
</protein>
<dbReference type="Gene3D" id="3.30.70.1440">
    <property type="entry name" value="Multidrug efflux transporter AcrB pore domain"/>
    <property type="match status" value="1"/>
</dbReference>
<feature type="transmembrane region" description="Helical" evidence="1">
    <location>
        <begin position="993"/>
        <end position="1018"/>
    </location>
</feature>
<dbReference type="GO" id="GO:0042910">
    <property type="term" value="F:xenobiotic transmembrane transporter activity"/>
    <property type="evidence" value="ECO:0007669"/>
    <property type="project" value="TreeGrafter"/>
</dbReference>
<dbReference type="SUPFAM" id="SSF82693">
    <property type="entry name" value="Multidrug efflux transporter AcrB pore domain, PN1, PN2, PC1 and PC2 subdomains"/>
    <property type="match status" value="3"/>
</dbReference>
<feature type="transmembrane region" description="Helical" evidence="1">
    <location>
        <begin position="385"/>
        <end position="410"/>
    </location>
</feature>
<feature type="transmembrane region" description="Helical" evidence="1">
    <location>
        <begin position="860"/>
        <end position="879"/>
    </location>
</feature>
<feature type="transmembrane region" description="Helical" evidence="1">
    <location>
        <begin position="336"/>
        <end position="352"/>
    </location>
</feature>
<dbReference type="EMBL" id="JPMI01000291">
    <property type="protein sequence ID" value="KFA88472.1"/>
    <property type="molecule type" value="Genomic_DNA"/>
</dbReference>
<gene>
    <name evidence="2" type="ORF">Q664_41390</name>
</gene>
<accession>A0A084SJ37</accession>
<proteinExistence type="predicted"/>
<dbReference type="AlphaFoldDB" id="A0A084SJ37"/>
<dbReference type="PANTHER" id="PTHR32063:SF0">
    <property type="entry name" value="SWARMING MOTILITY PROTEIN SWRC"/>
    <property type="match status" value="1"/>
</dbReference>
<dbReference type="Proteomes" id="UP000028547">
    <property type="component" value="Unassembled WGS sequence"/>
</dbReference>
<feature type="transmembrane region" description="Helical" evidence="1">
    <location>
        <begin position="359"/>
        <end position="379"/>
    </location>
</feature>
<dbReference type="Pfam" id="PF00873">
    <property type="entry name" value="ACR_tran"/>
    <property type="match status" value="1"/>
</dbReference>
<dbReference type="InterPro" id="IPR001036">
    <property type="entry name" value="Acrflvin-R"/>
</dbReference>